<dbReference type="EMBL" id="FR872582">
    <property type="protein sequence ID" value="CCB89057.1"/>
    <property type="molecule type" value="Genomic_DNA"/>
</dbReference>
<dbReference type="RefSeq" id="WP_013943524.1">
    <property type="nucleotide sequence ID" value="NC_015713.1"/>
</dbReference>
<evidence type="ECO:0000259" key="1">
    <source>
        <dbReference type="Pfam" id="PF00462"/>
    </source>
</evidence>
<dbReference type="InterPro" id="IPR036249">
    <property type="entry name" value="Thioredoxin-like_sf"/>
</dbReference>
<evidence type="ECO:0000313" key="3">
    <source>
        <dbReference type="Proteomes" id="UP000000496"/>
    </source>
</evidence>
<feature type="domain" description="Glutaredoxin" evidence="1">
    <location>
        <begin position="42"/>
        <end position="100"/>
    </location>
</feature>
<sequence>MYYDIPPQVEEISIETPLSTNFENYEVCYDEARPVAKKEYHVVLYIKPNCPYCIKVMQHLETLGENIPVKDVTDRKSHAYHEFTRQGNKVQVPCLFINGKPHYESAFIMKWLTNHQGKY</sequence>
<organism evidence="2 3">
    <name type="scientific">Simkania negevensis (strain ATCC VR-1471 / DSM 27360 / Z)</name>
    <dbReference type="NCBI Taxonomy" id="331113"/>
    <lineage>
        <taxon>Bacteria</taxon>
        <taxon>Pseudomonadati</taxon>
        <taxon>Chlamydiota</taxon>
        <taxon>Chlamydiia</taxon>
        <taxon>Parachlamydiales</taxon>
        <taxon>Simkaniaceae</taxon>
        <taxon>Simkania</taxon>
    </lineage>
</organism>
<dbReference type="InterPro" id="IPR011767">
    <property type="entry name" value="GLR_AS"/>
</dbReference>
<dbReference type="InterPro" id="IPR002109">
    <property type="entry name" value="Glutaredoxin"/>
</dbReference>
<reference evidence="2 3" key="2">
    <citation type="journal article" date="2011" name="Mol. Biol. Evol.">
        <title>Unity in variety--the pan-genome of the Chlamydiae.</title>
        <authorList>
            <person name="Collingro A."/>
            <person name="Tischler P."/>
            <person name="Weinmaier T."/>
            <person name="Penz T."/>
            <person name="Heinz E."/>
            <person name="Brunham R.C."/>
            <person name="Read T.D."/>
            <person name="Bavoil P.M."/>
            <person name="Sachse K."/>
            <person name="Kahane S."/>
            <person name="Friedman M.G."/>
            <person name="Rattei T."/>
            <person name="Myers G.S."/>
            <person name="Horn M."/>
        </authorList>
    </citation>
    <scope>NUCLEOTIDE SEQUENCE [LARGE SCALE GENOMIC DNA]</scope>
    <source>
        <strain evidence="3">ATCC VR-1471 / Z</strain>
    </source>
</reference>
<dbReference type="SUPFAM" id="SSF52833">
    <property type="entry name" value="Thioredoxin-like"/>
    <property type="match status" value="1"/>
</dbReference>
<name>F8L8D4_SIMNZ</name>
<dbReference type="Gene3D" id="3.40.30.10">
    <property type="entry name" value="Glutaredoxin"/>
    <property type="match status" value="1"/>
</dbReference>
<dbReference type="STRING" id="331113.SNE_A11800"/>
<gene>
    <name evidence="2" type="ordered locus">SNE_A11800</name>
</gene>
<dbReference type="eggNOG" id="COG0695">
    <property type="taxonomic scope" value="Bacteria"/>
</dbReference>
<accession>F8L8D4</accession>
<dbReference type="Pfam" id="PF00462">
    <property type="entry name" value="Glutaredoxin"/>
    <property type="match status" value="1"/>
</dbReference>
<protein>
    <recommendedName>
        <fullName evidence="1">Glutaredoxin domain-containing protein</fullName>
    </recommendedName>
</protein>
<dbReference type="OrthoDB" id="9795531at2"/>
<dbReference type="HOGENOM" id="CLU_026126_8_0_0"/>
<proteinExistence type="predicted"/>
<reference key="1">
    <citation type="journal article" date="2011" name="Mol. Biol. Evol.">
        <title>Unity in variety -- the pan-genome of the Chlamydiae.</title>
        <authorList>
            <person name="Collingro A."/>
            <person name="Tischler P."/>
            <person name="Weinmaier T."/>
            <person name="Penz T."/>
            <person name="Heinz E."/>
            <person name="Brunham R.C."/>
            <person name="Read T.D."/>
            <person name="Bavoil P.M."/>
            <person name="Sachse K."/>
            <person name="Kahane S."/>
            <person name="Friedman M.G."/>
            <person name="Rattei T."/>
            <person name="Myers G.S.A."/>
            <person name="Horn M."/>
        </authorList>
    </citation>
    <scope>NUCLEOTIDE SEQUENCE</scope>
    <source>
        <strain>Z</strain>
    </source>
</reference>
<dbReference type="PROSITE" id="PS00195">
    <property type="entry name" value="GLUTAREDOXIN_1"/>
    <property type="match status" value="1"/>
</dbReference>
<dbReference type="AlphaFoldDB" id="F8L8D4"/>
<evidence type="ECO:0000313" key="2">
    <source>
        <dbReference type="EMBL" id="CCB89057.1"/>
    </source>
</evidence>
<keyword evidence="3" id="KW-1185">Reference proteome</keyword>
<dbReference type="KEGG" id="sng:SNE_A11800"/>
<dbReference type="Proteomes" id="UP000000496">
    <property type="component" value="Chromosome gsn.131"/>
</dbReference>
<dbReference type="PROSITE" id="PS51354">
    <property type="entry name" value="GLUTAREDOXIN_2"/>
    <property type="match status" value="1"/>
</dbReference>